<dbReference type="PANTHER" id="PTHR30349:SF41">
    <property type="entry name" value="INTEGRASE_RECOMBINASE PROTEIN MJ0367-RELATED"/>
    <property type="match status" value="1"/>
</dbReference>
<dbReference type="GO" id="GO:0015074">
    <property type="term" value="P:DNA integration"/>
    <property type="evidence" value="ECO:0007669"/>
    <property type="project" value="UniProtKB-KW"/>
</dbReference>
<evidence type="ECO:0000256" key="3">
    <source>
        <dbReference type="ARBA" id="ARBA00023125"/>
    </source>
</evidence>
<dbReference type="InterPro" id="IPR013762">
    <property type="entry name" value="Integrase-like_cat_sf"/>
</dbReference>
<dbReference type="SUPFAM" id="SSF56349">
    <property type="entry name" value="DNA breaking-rejoining enzymes"/>
    <property type="match status" value="1"/>
</dbReference>
<dbReference type="InterPro" id="IPR011010">
    <property type="entry name" value="DNA_brk_join_enz"/>
</dbReference>
<accession>A0A928Z492</accession>
<keyword evidence="3 5" id="KW-0238">DNA-binding</keyword>
<evidence type="ECO:0000259" key="6">
    <source>
        <dbReference type="PROSITE" id="PS51898"/>
    </source>
</evidence>
<dbReference type="InterPro" id="IPR050090">
    <property type="entry name" value="Tyrosine_recombinase_XerCD"/>
</dbReference>
<dbReference type="InterPro" id="IPR010998">
    <property type="entry name" value="Integrase_recombinase_N"/>
</dbReference>
<dbReference type="GO" id="GO:0006310">
    <property type="term" value="P:DNA recombination"/>
    <property type="evidence" value="ECO:0007669"/>
    <property type="project" value="UniProtKB-KW"/>
</dbReference>
<evidence type="ECO:0000256" key="1">
    <source>
        <dbReference type="ARBA" id="ARBA00008857"/>
    </source>
</evidence>
<gene>
    <name evidence="8" type="ORF">IQ266_13755</name>
</gene>
<evidence type="ECO:0000256" key="5">
    <source>
        <dbReference type="PROSITE-ProRule" id="PRU01248"/>
    </source>
</evidence>
<dbReference type="InterPro" id="IPR004107">
    <property type="entry name" value="Integrase_SAM-like_N"/>
</dbReference>
<dbReference type="PROSITE" id="PS51898">
    <property type="entry name" value="TYR_RECOMBINASE"/>
    <property type="match status" value="1"/>
</dbReference>
<dbReference type="InterPro" id="IPR002104">
    <property type="entry name" value="Integrase_catalytic"/>
</dbReference>
<evidence type="ECO:0000313" key="9">
    <source>
        <dbReference type="Proteomes" id="UP000625316"/>
    </source>
</evidence>
<name>A0A928Z492_9CYAN</name>
<organism evidence="8 9">
    <name type="scientific">Romeriopsis navalis LEGE 11480</name>
    <dbReference type="NCBI Taxonomy" id="2777977"/>
    <lineage>
        <taxon>Bacteria</taxon>
        <taxon>Bacillati</taxon>
        <taxon>Cyanobacteriota</taxon>
        <taxon>Cyanophyceae</taxon>
        <taxon>Leptolyngbyales</taxon>
        <taxon>Leptolyngbyaceae</taxon>
        <taxon>Romeriopsis</taxon>
        <taxon>Romeriopsis navalis</taxon>
    </lineage>
</organism>
<keyword evidence="4" id="KW-0233">DNA recombination</keyword>
<dbReference type="PROSITE" id="PS51900">
    <property type="entry name" value="CB"/>
    <property type="match status" value="1"/>
</dbReference>
<dbReference type="PANTHER" id="PTHR30349">
    <property type="entry name" value="PHAGE INTEGRASE-RELATED"/>
    <property type="match status" value="1"/>
</dbReference>
<protein>
    <submittedName>
        <fullName evidence="8">Tyrosine-type recombinase/integrase</fullName>
    </submittedName>
</protein>
<dbReference type="Pfam" id="PF02899">
    <property type="entry name" value="Phage_int_SAM_1"/>
    <property type="match status" value="1"/>
</dbReference>
<feature type="domain" description="Core-binding (CB)" evidence="7">
    <location>
        <begin position="23"/>
        <end position="116"/>
    </location>
</feature>
<dbReference type="Proteomes" id="UP000625316">
    <property type="component" value="Unassembled WGS sequence"/>
</dbReference>
<proteinExistence type="inferred from homology"/>
<comment type="caution">
    <text evidence="8">The sequence shown here is derived from an EMBL/GenBank/DDBJ whole genome shotgun (WGS) entry which is preliminary data.</text>
</comment>
<evidence type="ECO:0000256" key="4">
    <source>
        <dbReference type="ARBA" id="ARBA00023172"/>
    </source>
</evidence>
<sequence>MAALISVVTDPIANAIGEPHIIHLREARIDEFLQAKSLSRNSQRAYRQDLKIFCAWYDARRSSNGHGAWESITARQVIQFKTDRSRCQAATHQRRLSDATIRRTLGTLRNFYNWMQRMGYVTHNPAAAIDLPKLAEPPIQHLSDQQVQHIFAAAIDTQLPERNLALLWVLNHNLRAGEVCALNYADYDGQRLTIRQAKANSTGIVPLNLEARAWLDTYLKWREAAGEHLQSSNPLFLSYSRQNCGDRLGYGGIRNLMDKLSATVGFKFHAHQFRHTYATNLMLKGMNPHHIMTLTRHKSPQNFRRYSKAAEQLAAERAFYNAIGETDTPSDIASWAG</sequence>
<dbReference type="Gene3D" id="1.10.443.10">
    <property type="entry name" value="Intergrase catalytic core"/>
    <property type="match status" value="1"/>
</dbReference>
<dbReference type="EMBL" id="JADEXQ010000045">
    <property type="protein sequence ID" value="MBE9030797.1"/>
    <property type="molecule type" value="Genomic_DNA"/>
</dbReference>
<dbReference type="RefSeq" id="WP_264325626.1">
    <property type="nucleotide sequence ID" value="NZ_JADEXQ010000045.1"/>
</dbReference>
<reference evidence="8" key="1">
    <citation type="submission" date="2020-10" db="EMBL/GenBank/DDBJ databases">
        <authorList>
            <person name="Castelo-Branco R."/>
            <person name="Eusebio N."/>
            <person name="Adriana R."/>
            <person name="Vieira A."/>
            <person name="Brugerolle De Fraissinette N."/>
            <person name="Rezende De Castro R."/>
            <person name="Schneider M.P."/>
            <person name="Vasconcelos V."/>
            <person name="Leao P.N."/>
        </authorList>
    </citation>
    <scope>NUCLEOTIDE SEQUENCE</scope>
    <source>
        <strain evidence="8">LEGE 11480</strain>
    </source>
</reference>
<dbReference type="InterPro" id="IPR044068">
    <property type="entry name" value="CB"/>
</dbReference>
<keyword evidence="2" id="KW-0229">DNA integration</keyword>
<dbReference type="GO" id="GO:0003677">
    <property type="term" value="F:DNA binding"/>
    <property type="evidence" value="ECO:0007669"/>
    <property type="project" value="UniProtKB-UniRule"/>
</dbReference>
<evidence type="ECO:0000259" key="7">
    <source>
        <dbReference type="PROSITE" id="PS51900"/>
    </source>
</evidence>
<keyword evidence="9" id="KW-1185">Reference proteome</keyword>
<dbReference type="CDD" id="cd00397">
    <property type="entry name" value="DNA_BRE_C"/>
    <property type="match status" value="1"/>
</dbReference>
<dbReference type="Gene3D" id="1.10.150.130">
    <property type="match status" value="1"/>
</dbReference>
<feature type="domain" description="Tyr recombinase" evidence="6">
    <location>
        <begin position="137"/>
        <end position="319"/>
    </location>
</feature>
<dbReference type="Pfam" id="PF00589">
    <property type="entry name" value="Phage_integrase"/>
    <property type="match status" value="1"/>
</dbReference>
<evidence type="ECO:0000313" key="8">
    <source>
        <dbReference type="EMBL" id="MBE9030797.1"/>
    </source>
</evidence>
<dbReference type="AlphaFoldDB" id="A0A928Z492"/>
<evidence type="ECO:0000256" key="2">
    <source>
        <dbReference type="ARBA" id="ARBA00022908"/>
    </source>
</evidence>
<comment type="similarity">
    <text evidence="1">Belongs to the 'phage' integrase family.</text>
</comment>